<dbReference type="InterPro" id="IPR029058">
    <property type="entry name" value="AB_hydrolase_fold"/>
</dbReference>
<keyword evidence="5 8" id="KW-0378">Hydrolase</keyword>
<comment type="similarity">
    <text evidence="1 8">Belongs to the tannase family.</text>
</comment>
<dbReference type="Pfam" id="PF07519">
    <property type="entry name" value="Tannase"/>
    <property type="match status" value="1"/>
</dbReference>
<evidence type="ECO:0000256" key="4">
    <source>
        <dbReference type="ARBA" id="ARBA00022729"/>
    </source>
</evidence>
<dbReference type="EMBL" id="JAFJYH010000314">
    <property type="protein sequence ID" value="KAG4413435.1"/>
    <property type="molecule type" value="Genomic_DNA"/>
</dbReference>
<evidence type="ECO:0000256" key="2">
    <source>
        <dbReference type="ARBA" id="ARBA00022487"/>
    </source>
</evidence>
<evidence type="ECO:0000256" key="5">
    <source>
        <dbReference type="ARBA" id="ARBA00022801"/>
    </source>
</evidence>
<keyword evidence="3" id="KW-0479">Metal-binding</keyword>
<comment type="caution">
    <text evidence="9">The sequence shown here is derived from an EMBL/GenBank/DDBJ whole genome shotgun (WGS) entry which is preliminary data.</text>
</comment>
<reference evidence="9" key="1">
    <citation type="submission" date="2021-02" db="EMBL/GenBank/DDBJ databases">
        <title>Genome sequence Cadophora malorum strain M34.</title>
        <authorList>
            <person name="Stefanovic E."/>
            <person name="Vu D."/>
            <person name="Scully C."/>
            <person name="Dijksterhuis J."/>
            <person name="Roader J."/>
            <person name="Houbraken J."/>
        </authorList>
    </citation>
    <scope>NUCLEOTIDE SEQUENCE</scope>
    <source>
        <strain evidence="9">M34</strain>
    </source>
</reference>
<dbReference type="OrthoDB" id="3039123at2759"/>
<name>A0A8H7T6M9_9HELO</name>
<organism evidence="9 10">
    <name type="scientific">Cadophora malorum</name>
    <dbReference type="NCBI Taxonomy" id="108018"/>
    <lineage>
        <taxon>Eukaryota</taxon>
        <taxon>Fungi</taxon>
        <taxon>Dikarya</taxon>
        <taxon>Ascomycota</taxon>
        <taxon>Pezizomycotina</taxon>
        <taxon>Leotiomycetes</taxon>
        <taxon>Helotiales</taxon>
        <taxon>Ploettnerulaceae</taxon>
        <taxon>Cadophora</taxon>
    </lineage>
</organism>
<evidence type="ECO:0000256" key="8">
    <source>
        <dbReference type="RuleBase" id="RU361238"/>
    </source>
</evidence>
<dbReference type="Proteomes" id="UP000664132">
    <property type="component" value="Unassembled WGS sequence"/>
</dbReference>
<feature type="signal peptide" evidence="8">
    <location>
        <begin position="1"/>
        <end position="28"/>
    </location>
</feature>
<dbReference type="SUPFAM" id="SSF53474">
    <property type="entry name" value="alpha/beta-Hydrolases"/>
    <property type="match status" value="1"/>
</dbReference>
<evidence type="ECO:0000256" key="6">
    <source>
        <dbReference type="ARBA" id="ARBA00022837"/>
    </source>
</evidence>
<dbReference type="PANTHER" id="PTHR33938">
    <property type="entry name" value="FERULOYL ESTERASE B-RELATED"/>
    <property type="match status" value="1"/>
</dbReference>
<keyword evidence="7" id="KW-1015">Disulfide bond</keyword>
<dbReference type="GO" id="GO:0030600">
    <property type="term" value="F:feruloyl esterase activity"/>
    <property type="evidence" value="ECO:0007669"/>
    <property type="project" value="UniProtKB-ARBA"/>
</dbReference>
<dbReference type="EC" id="3.1.1.-" evidence="8"/>
<keyword evidence="6" id="KW-0106">Calcium</keyword>
<keyword evidence="10" id="KW-1185">Reference proteome</keyword>
<dbReference type="AlphaFoldDB" id="A0A8H7T6M9"/>
<gene>
    <name evidence="9" type="ORF">IFR04_013412</name>
</gene>
<evidence type="ECO:0000256" key="1">
    <source>
        <dbReference type="ARBA" id="ARBA00006249"/>
    </source>
</evidence>
<feature type="chain" id="PRO_5034421169" description="Carboxylic ester hydrolase" evidence="8">
    <location>
        <begin position="29"/>
        <end position="570"/>
    </location>
</feature>
<evidence type="ECO:0000313" key="9">
    <source>
        <dbReference type="EMBL" id="KAG4413435.1"/>
    </source>
</evidence>
<evidence type="ECO:0000313" key="10">
    <source>
        <dbReference type="Proteomes" id="UP000664132"/>
    </source>
</evidence>
<keyword evidence="4 8" id="KW-0732">Signal</keyword>
<evidence type="ECO:0000256" key="3">
    <source>
        <dbReference type="ARBA" id="ARBA00022723"/>
    </source>
</evidence>
<dbReference type="InterPro" id="IPR011118">
    <property type="entry name" value="Tannase/feruloyl_esterase"/>
</dbReference>
<proteinExistence type="inferred from homology"/>
<accession>A0A8H7T6M9</accession>
<evidence type="ECO:0000256" key="7">
    <source>
        <dbReference type="ARBA" id="ARBA00023157"/>
    </source>
</evidence>
<protein>
    <recommendedName>
        <fullName evidence="8">Carboxylic ester hydrolase</fullName>
        <ecNumber evidence="8">3.1.1.-</ecNumber>
    </recommendedName>
</protein>
<sequence>MSPPTNRTWFSSFTSNLQSLLLLTQSFGNATSPTLQCSPEALSQFLPNDSQSTITYATSVAQNGTWFKPSPAFPTPNSGLPELCAVAINVVSSPTSSYNFGLFLPTEWNTRFLTSGNGGFGGGINWNDMGTSALSGFVGLSTDTGHLSTSGDASWALNNPETQTDWGYRAMHGSIVLGKAITEGYYGKKISYSYYSACSTGGRQGLKEVQMFPDDFDGVVAAAPAWWTSRLQPWSLQVGLWNLPVTSPTHIPSTLFPIIATEVMRQCDPQDGVVDGIIQSPFSCQFIPSTLLCTPSQNTSTCLTAPQLKTLYKFYHDWTDSDNNVLFPSYPLGSESQSPFLLNTDSSIPSSYGTSWISSMVLNLSASTSSSYNWSSPSLWNVSTVHLGDALNPGNANADDFDISPFAKRGGKLIHYHGLADGLIPATSSLYFYNQVMATLVPSSKVPASSFYKFYLVPGMLHCSGSVGDAPWYINGGGQAFSLGDTVTGVPGFDDSRNGGGARFDVLKAVMRWVEDGIEPEELVATKWVDDDVTKEVRRQRKICPYPESAVWDGEGDVDMEGSWKCKSLF</sequence>
<keyword evidence="2" id="KW-0719">Serine esterase</keyword>
<dbReference type="PANTHER" id="PTHR33938:SF2">
    <property type="entry name" value="CARBOXYLIC ESTER HYDROLASE"/>
    <property type="match status" value="1"/>
</dbReference>
<dbReference type="GO" id="GO:0046872">
    <property type="term" value="F:metal ion binding"/>
    <property type="evidence" value="ECO:0007669"/>
    <property type="project" value="UniProtKB-KW"/>
</dbReference>